<evidence type="ECO:0000313" key="2">
    <source>
        <dbReference type="Proteomes" id="UP001497516"/>
    </source>
</evidence>
<accession>A0AAV2D0N4</accession>
<reference evidence="1 2" key="1">
    <citation type="submission" date="2024-04" db="EMBL/GenBank/DDBJ databases">
        <authorList>
            <person name="Fracassetti M."/>
        </authorList>
    </citation>
    <scope>NUCLEOTIDE SEQUENCE [LARGE SCALE GENOMIC DNA]</scope>
</reference>
<organism evidence="1 2">
    <name type="scientific">Linum trigynum</name>
    <dbReference type="NCBI Taxonomy" id="586398"/>
    <lineage>
        <taxon>Eukaryota</taxon>
        <taxon>Viridiplantae</taxon>
        <taxon>Streptophyta</taxon>
        <taxon>Embryophyta</taxon>
        <taxon>Tracheophyta</taxon>
        <taxon>Spermatophyta</taxon>
        <taxon>Magnoliopsida</taxon>
        <taxon>eudicotyledons</taxon>
        <taxon>Gunneridae</taxon>
        <taxon>Pentapetalae</taxon>
        <taxon>rosids</taxon>
        <taxon>fabids</taxon>
        <taxon>Malpighiales</taxon>
        <taxon>Linaceae</taxon>
        <taxon>Linum</taxon>
    </lineage>
</organism>
<dbReference type="EMBL" id="OZ034814">
    <property type="protein sequence ID" value="CAL1362493.1"/>
    <property type="molecule type" value="Genomic_DNA"/>
</dbReference>
<dbReference type="AlphaFoldDB" id="A0AAV2D0N4"/>
<dbReference type="Proteomes" id="UP001497516">
    <property type="component" value="Chromosome 10"/>
</dbReference>
<keyword evidence="2" id="KW-1185">Reference proteome</keyword>
<proteinExistence type="predicted"/>
<sequence length="110" mass="12134">MVTCSFAEVSDLRLGTWHLTLLLQRGAWHHTPLARCLTFSGVHGDSFSQAPSVRGAWNLTLSARRLTPHSFSEVSTFSGRLAPHSFSQAPNLEWGAWHLTPSARRLQPGA</sequence>
<evidence type="ECO:0000313" key="1">
    <source>
        <dbReference type="EMBL" id="CAL1362493.1"/>
    </source>
</evidence>
<protein>
    <submittedName>
        <fullName evidence="1">Uncharacterized protein</fullName>
    </submittedName>
</protein>
<gene>
    <name evidence="1" type="ORF">LTRI10_LOCUS9482</name>
</gene>
<name>A0AAV2D0N4_9ROSI</name>